<gene>
    <name evidence="8" type="primary">MSD1</name>
    <name evidence="8" type="ORF">OHC33_010741</name>
</gene>
<evidence type="ECO:0000256" key="4">
    <source>
        <dbReference type="ARBA" id="ARBA00022840"/>
    </source>
</evidence>
<dbReference type="NCBIfam" id="TIGR00459">
    <property type="entry name" value="aspS_bact"/>
    <property type="match status" value="1"/>
</dbReference>
<dbReference type="InterPro" id="IPR006195">
    <property type="entry name" value="aa-tRNA-synth_II"/>
</dbReference>
<keyword evidence="6" id="KW-0030">Aminoacyl-tRNA synthetase</keyword>
<proteinExistence type="inferred from homology"/>
<keyword evidence="5" id="KW-0648">Protein biosynthesis</keyword>
<dbReference type="GO" id="GO:0005524">
    <property type="term" value="F:ATP binding"/>
    <property type="evidence" value="ECO:0007669"/>
    <property type="project" value="UniProtKB-KW"/>
</dbReference>
<dbReference type="GO" id="GO:0006422">
    <property type="term" value="P:aspartyl-tRNA aminoacylation"/>
    <property type="evidence" value="ECO:0007669"/>
    <property type="project" value="TreeGrafter"/>
</dbReference>
<dbReference type="InterPro" id="IPR002312">
    <property type="entry name" value="Asp/Asn-tRNA-synth_IIb"/>
</dbReference>
<evidence type="ECO:0000256" key="6">
    <source>
        <dbReference type="ARBA" id="ARBA00023146"/>
    </source>
</evidence>
<keyword evidence="3" id="KW-0547">Nucleotide-binding</keyword>
<dbReference type="Gene3D" id="3.30.930.10">
    <property type="entry name" value="Bira Bifunctional Protein, Domain 2"/>
    <property type="match status" value="1"/>
</dbReference>
<comment type="caution">
    <text evidence="8">The sequence shown here is derived from an EMBL/GenBank/DDBJ whole genome shotgun (WGS) entry which is preliminary data.</text>
</comment>
<evidence type="ECO:0000256" key="3">
    <source>
        <dbReference type="ARBA" id="ARBA00022741"/>
    </source>
</evidence>
<dbReference type="GO" id="GO:0005739">
    <property type="term" value="C:mitochondrion"/>
    <property type="evidence" value="ECO:0007669"/>
    <property type="project" value="TreeGrafter"/>
</dbReference>
<keyword evidence="2 8" id="KW-0436">Ligase</keyword>
<dbReference type="EMBL" id="JAKLMC020000051">
    <property type="protein sequence ID" value="KAK5948193.1"/>
    <property type="molecule type" value="Genomic_DNA"/>
</dbReference>
<evidence type="ECO:0000313" key="9">
    <source>
        <dbReference type="Proteomes" id="UP001316803"/>
    </source>
</evidence>
<evidence type="ECO:0000256" key="5">
    <source>
        <dbReference type="ARBA" id="ARBA00022917"/>
    </source>
</evidence>
<sequence>MTAGIAHRSARLRCSYIEISKYVRTVLLPQQYRSCCTARRNIANNLNTQCTAHRSLSSWKLRQRDKSSSHPAEPPYSDALADVVGPDILRNWTSVFQDFDHASSSVVSNHQSWQELKKINAEWNQSPPNDPKYTNPTFTLYGYVTSYRPTTRAHFMQLVDPGLADCVQLVLNTGDFVDNRKDKPHSSAAVAPRLKFKDALAQIRPHTPVSVRGQLHVRKQKYTRERFRGGSKADNTEVWPEDTASITDPYTGKLNLLQHLEIHVLAIEPLNSWPEGLIADSDTQFPPEQRHLSFRTKEDLRGRLKLRSELHAKCTEHLQKEDFQEVETPLLFKSTPEGAREYLVPTRQKGLAYALPQSPQQYKQVLMASGVPKYFQFARCFRDEDLRADRQPEFTQLDLEMAFADSHKVMSTVEKLILDAMWPLAGRANLLDLERDTHFGRSMVRSISTTGLKLPMIEYGHAMAKYGSDKPDPRWGAEIQNISFIPDQSKSMLSSLQDPTVEMFKLSMRDSPPSESRGFVSEFMKLPSSAQFSTNPEGIPGIAIFDTSTPLNGLSTFGFEAATRIEEMFEPEPGDILVAQTRQRKPFSGGSTTLGQIRQRMHELAVKHALIDAPKLDSLLWVVDFPLFSPVEADSPGQGGSAGICSTHHPFTAPKPGQDLWKLISSPLRVIGDHYDLVVNGVEVGGGSRRIHHSRMQEVIFRDVLKMRPERIEDFRHLLNALEAGCPPHAGFALGFDRLVALLTNTDSVRDVIAFPKYQHGRDPFVGSPSTLSEEQLKTYHLRVLDNNGSVPTEPKISIKA</sequence>
<evidence type="ECO:0000313" key="8">
    <source>
        <dbReference type="EMBL" id="KAK5948193.1"/>
    </source>
</evidence>
<dbReference type="PANTHER" id="PTHR22594">
    <property type="entry name" value="ASPARTYL/LYSYL-TRNA SYNTHETASE"/>
    <property type="match status" value="1"/>
</dbReference>
<dbReference type="InterPro" id="IPR004115">
    <property type="entry name" value="GAD-like_sf"/>
</dbReference>
<dbReference type="PANTHER" id="PTHR22594:SF5">
    <property type="entry name" value="ASPARTATE--TRNA LIGASE, MITOCHONDRIAL"/>
    <property type="match status" value="1"/>
</dbReference>
<reference evidence="8 9" key="1">
    <citation type="submission" date="2022-12" db="EMBL/GenBank/DDBJ databases">
        <title>Genomic features and morphological characterization of a novel Knufia sp. strain isolated from spacecraft assembly facility.</title>
        <authorList>
            <person name="Teixeira M."/>
            <person name="Chander A.M."/>
            <person name="Stajich J.E."/>
            <person name="Venkateswaran K."/>
        </authorList>
    </citation>
    <scope>NUCLEOTIDE SEQUENCE [LARGE SCALE GENOMIC DNA]</scope>
    <source>
        <strain evidence="8 9">FJI-L2-BK-P2</strain>
    </source>
</reference>
<dbReference type="InterPro" id="IPR004524">
    <property type="entry name" value="Asp-tRNA-ligase_1"/>
</dbReference>
<dbReference type="Gene3D" id="3.30.1360.30">
    <property type="entry name" value="GAD-like domain"/>
    <property type="match status" value="1"/>
</dbReference>
<dbReference type="SUPFAM" id="SSF55681">
    <property type="entry name" value="Class II aaRS and biotin synthetases"/>
    <property type="match status" value="1"/>
</dbReference>
<dbReference type="GO" id="GO:0004815">
    <property type="term" value="F:aspartate-tRNA ligase activity"/>
    <property type="evidence" value="ECO:0007669"/>
    <property type="project" value="UniProtKB-EC"/>
</dbReference>
<name>A0AAN8EMS9_9EURO</name>
<dbReference type="Proteomes" id="UP001316803">
    <property type="component" value="Unassembled WGS sequence"/>
</dbReference>
<evidence type="ECO:0000259" key="7">
    <source>
        <dbReference type="PROSITE" id="PS50862"/>
    </source>
</evidence>
<dbReference type="EC" id="6.1.1.12" evidence="8"/>
<keyword evidence="9" id="KW-1185">Reference proteome</keyword>
<protein>
    <submittedName>
        <fullName evidence="8">Aspartate--tRNA ligase msd1</fullName>
        <ecNumber evidence="8">6.1.1.12</ecNumber>
    </submittedName>
</protein>
<evidence type="ECO:0000256" key="2">
    <source>
        <dbReference type="ARBA" id="ARBA00022598"/>
    </source>
</evidence>
<feature type="domain" description="Aminoacyl-transfer RNA synthetases class-II family profile" evidence="7">
    <location>
        <begin position="304"/>
        <end position="756"/>
    </location>
</feature>
<dbReference type="PROSITE" id="PS50862">
    <property type="entry name" value="AA_TRNA_LIGASE_II"/>
    <property type="match status" value="1"/>
</dbReference>
<dbReference type="InterPro" id="IPR004364">
    <property type="entry name" value="Aa-tRNA-synt_II"/>
</dbReference>
<comment type="similarity">
    <text evidence="1">Belongs to the class-II aminoacyl-tRNA synthetase family. Type 1 subfamily.</text>
</comment>
<dbReference type="HAMAP" id="MF_00044">
    <property type="entry name" value="Asp_tRNA_synth_type1"/>
    <property type="match status" value="1"/>
</dbReference>
<dbReference type="InterPro" id="IPR045864">
    <property type="entry name" value="aa-tRNA-synth_II/BPL/LPL"/>
</dbReference>
<accession>A0AAN8EMS9</accession>
<dbReference type="Pfam" id="PF00152">
    <property type="entry name" value="tRNA-synt_2"/>
    <property type="match status" value="1"/>
</dbReference>
<dbReference type="AlphaFoldDB" id="A0AAN8EMS9"/>
<dbReference type="PRINTS" id="PR01042">
    <property type="entry name" value="TRNASYNTHASP"/>
</dbReference>
<evidence type="ECO:0000256" key="1">
    <source>
        <dbReference type="ARBA" id="ARBA00006303"/>
    </source>
</evidence>
<keyword evidence="4" id="KW-0067">ATP-binding</keyword>
<organism evidence="8 9">
    <name type="scientific">Knufia fluminis</name>
    <dbReference type="NCBI Taxonomy" id="191047"/>
    <lineage>
        <taxon>Eukaryota</taxon>
        <taxon>Fungi</taxon>
        <taxon>Dikarya</taxon>
        <taxon>Ascomycota</taxon>
        <taxon>Pezizomycotina</taxon>
        <taxon>Eurotiomycetes</taxon>
        <taxon>Chaetothyriomycetidae</taxon>
        <taxon>Chaetothyriales</taxon>
        <taxon>Trichomeriaceae</taxon>
        <taxon>Knufia</taxon>
    </lineage>
</organism>